<evidence type="ECO:0000259" key="1">
    <source>
        <dbReference type="Pfam" id="PF16254"/>
    </source>
</evidence>
<feature type="domain" description="DUF4910" evidence="1">
    <location>
        <begin position="12"/>
        <end position="72"/>
    </location>
</feature>
<reference evidence="2" key="1">
    <citation type="submission" date="2018-05" db="EMBL/GenBank/DDBJ databases">
        <authorList>
            <person name="Lanie J.A."/>
            <person name="Ng W.-L."/>
            <person name="Kazmierczak K.M."/>
            <person name="Andrzejewski T.M."/>
            <person name="Davidsen T.M."/>
            <person name="Wayne K.J."/>
            <person name="Tettelin H."/>
            <person name="Glass J.I."/>
            <person name="Rusch D."/>
            <person name="Podicherti R."/>
            <person name="Tsui H.-C.T."/>
            <person name="Winkler M.E."/>
        </authorList>
    </citation>
    <scope>NUCLEOTIDE SEQUENCE</scope>
</reference>
<name>A0A383D1K4_9ZZZZ</name>
<organism evidence="2">
    <name type="scientific">marine metagenome</name>
    <dbReference type="NCBI Taxonomy" id="408172"/>
    <lineage>
        <taxon>unclassified sequences</taxon>
        <taxon>metagenomes</taxon>
        <taxon>ecological metagenomes</taxon>
    </lineage>
</organism>
<sequence length="102" mass="11728">MEDSSKIGEEMYGLIKDLFPICRSITGNGTRETLKIISELISIDVHEVPSGTRVFDWIIPNEWNIKDAYIKTSKGEKLVDFKESNLHILYYSTPIHKKISLK</sequence>
<dbReference type="AlphaFoldDB" id="A0A383D1K4"/>
<accession>A0A383D1K4</accession>
<dbReference type="InterPro" id="IPR032589">
    <property type="entry name" value="DUF4910"/>
</dbReference>
<evidence type="ECO:0000313" key="2">
    <source>
        <dbReference type="EMBL" id="SVE38416.1"/>
    </source>
</evidence>
<proteinExistence type="predicted"/>
<dbReference type="Gene3D" id="3.40.630.10">
    <property type="entry name" value="Zn peptidases"/>
    <property type="match status" value="1"/>
</dbReference>
<dbReference type="Pfam" id="PF16254">
    <property type="entry name" value="DUF4910"/>
    <property type="match status" value="1"/>
</dbReference>
<gene>
    <name evidence="2" type="ORF">METZ01_LOCUS491270</name>
</gene>
<feature type="non-terminal residue" evidence="2">
    <location>
        <position position="102"/>
    </location>
</feature>
<dbReference type="EMBL" id="UINC01213572">
    <property type="protein sequence ID" value="SVE38416.1"/>
    <property type="molecule type" value="Genomic_DNA"/>
</dbReference>
<protein>
    <recommendedName>
        <fullName evidence="1">DUF4910 domain-containing protein</fullName>
    </recommendedName>
</protein>